<evidence type="ECO:0000313" key="14">
    <source>
        <dbReference type="EMBL" id="GAE35663.1"/>
    </source>
</evidence>
<evidence type="ECO:0000256" key="10">
    <source>
        <dbReference type="PIRSR" id="PIRSR005091-3"/>
    </source>
</evidence>
<dbReference type="PANTHER" id="PTHR47371">
    <property type="entry name" value="LIPOTEICHOIC ACID SYNTHASE"/>
    <property type="match status" value="1"/>
</dbReference>
<dbReference type="OrthoDB" id="5901192at2"/>
<sequence length="615" mass="71740">MAKIKAAYDHYKFFLLAVFFLCMKTYILYKFGFKIKTDNILQEILLMVNPLSSAVFLIGLSFLFSGLTRNIIVVVMSLFTTAILFFNLLYFRFFSDFLTWPVLFQTSNAKDLSGSVTELLKFTDLFLLMDIIILAILIVMKMIPQQTQVKRQFVYVSLAALSIFLVNLTIAQVERPQLLTRSFDREMLVKNIGIVNYHVYDGYIQSQSKAQRVFADSSDITEILDHRIENYKEPDPELFGIAEGKNIIVLSLESLQSFVINETLFGEEITPFLNELIKDSYYFDQFYHQTEQGKTSDSEFIVANSLYPRDSGAVFFTHAGNEYHSLPEILNEEGYYTSVMHANNKSFWNRDMMYTAFEYDQFFDINYYDVNEENSIGWGLKDLDFFEQSIQLLKEQPKPFYSKFITLTNHFPFELEEEDHLISEFDSNSRTLNRYFPTVRYMDYALEHFFERLKEEGIYEESIFIIYGDHYGISENHKRAMSLFLEKDEITDLDQLQLQRVPMLVHIPGHKQNEIKHNVSGQIDIKPTIMHLLGLNTKNDVQFGSDLFSPEREEFTVLRDGSVITDKAVYTKGTCYRKMDGLEVSQLNCQEAVEKGATELRLSDKVIYGDLLRFY</sequence>
<feature type="transmembrane region" description="Helical" evidence="12">
    <location>
        <begin position="44"/>
        <end position="64"/>
    </location>
</feature>
<dbReference type="Proteomes" id="UP000018896">
    <property type="component" value="Unassembled WGS sequence"/>
</dbReference>
<evidence type="ECO:0000256" key="8">
    <source>
        <dbReference type="PIRSR" id="PIRSR005091-1"/>
    </source>
</evidence>
<feature type="transmembrane region" description="Helical" evidence="12">
    <location>
        <begin position="12"/>
        <end position="32"/>
    </location>
</feature>
<evidence type="ECO:0000259" key="13">
    <source>
        <dbReference type="Pfam" id="PF00884"/>
    </source>
</evidence>
<dbReference type="GO" id="GO:0005886">
    <property type="term" value="C:plasma membrane"/>
    <property type="evidence" value="ECO:0007669"/>
    <property type="project" value="UniProtKB-SubCell"/>
</dbReference>
<dbReference type="Pfam" id="PF00884">
    <property type="entry name" value="Sulfatase"/>
    <property type="match status" value="1"/>
</dbReference>
<feature type="transmembrane region" description="Helical" evidence="12">
    <location>
        <begin position="152"/>
        <end position="171"/>
    </location>
</feature>
<reference evidence="14 15" key="1">
    <citation type="journal article" date="2014" name="Genome Announc.">
        <title>Draft Genome Sequences of Three Alkaliphilic Bacillus Strains, Bacillus wakoensis JCM 9140T, Bacillus akibai JCM 9157T, and Bacillus hemicellulosilyticus JCM 9152T.</title>
        <authorList>
            <person name="Yuki M."/>
            <person name="Oshima K."/>
            <person name="Suda W."/>
            <person name="Oshida Y."/>
            <person name="Kitamura K."/>
            <person name="Iida T."/>
            <person name="Hattori M."/>
            <person name="Ohkuma M."/>
        </authorList>
    </citation>
    <scope>NUCLEOTIDE SEQUENCE [LARGE SCALE GENOMIC DNA]</scope>
    <source>
        <strain evidence="14 15">JCM 9157</strain>
    </source>
</reference>
<evidence type="ECO:0000256" key="6">
    <source>
        <dbReference type="ARBA" id="ARBA00023136"/>
    </source>
</evidence>
<evidence type="ECO:0000256" key="1">
    <source>
        <dbReference type="ARBA" id="ARBA00004651"/>
    </source>
</evidence>
<evidence type="ECO:0000256" key="4">
    <source>
        <dbReference type="ARBA" id="ARBA00022692"/>
    </source>
</evidence>
<evidence type="ECO:0000256" key="7">
    <source>
        <dbReference type="PIRNR" id="PIRNR005091"/>
    </source>
</evidence>
<dbReference type="RefSeq" id="WP_035665163.1">
    <property type="nucleotide sequence ID" value="NZ_BAUV01000021.1"/>
</dbReference>
<dbReference type="PIRSF" id="PIRSF005091">
    <property type="entry name" value="Mmb_sulf_HI1246"/>
    <property type="match status" value="1"/>
</dbReference>
<feature type="domain" description="Sulfatase N-terminal" evidence="13">
    <location>
        <begin position="245"/>
        <end position="534"/>
    </location>
</feature>
<dbReference type="EMBL" id="BAUV01000021">
    <property type="protein sequence ID" value="GAE35663.1"/>
    <property type="molecule type" value="Genomic_DNA"/>
</dbReference>
<gene>
    <name evidence="14" type="ORF">JCM9157_2780</name>
</gene>
<comment type="caution">
    <text evidence="14">The sequence shown here is derived from an EMBL/GenBank/DDBJ whole genome shotgun (WGS) entry which is preliminary data.</text>
</comment>
<evidence type="ECO:0000256" key="3">
    <source>
        <dbReference type="ARBA" id="ARBA00022475"/>
    </source>
</evidence>
<keyword evidence="6 7" id="KW-0472">Membrane</keyword>
<organism evidence="14 15">
    <name type="scientific">Halalkalibacter akibai (strain ATCC 43226 / DSM 21942 / CIP 109018 / JCM 9157 / 1139)</name>
    <name type="common">Bacillus akibai</name>
    <dbReference type="NCBI Taxonomy" id="1236973"/>
    <lineage>
        <taxon>Bacteria</taxon>
        <taxon>Bacillati</taxon>
        <taxon>Bacillota</taxon>
        <taxon>Bacilli</taxon>
        <taxon>Bacillales</taxon>
        <taxon>Bacillaceae</taxon>
        <taxon>Halalkalibacter</taxon>
    </lineage>
</organism>
<feature type="transmembrane region" description="Helical" evidence="12">
    <location>
        <begin position="71"/>
        <end position="91"/>
    </location>
</feature>
<feature type="binding site" evidence="10">
    <location>
        <position position="470"/>
    </location>
    <ligand>
        <name>Mn(2+)</name>
        <dbReference type="ChEBI" id="CHEBI:29035"/>
    </ligand>
</feature>
<evidence type="ECO:0000256" key="12">
    <source>
        <dbReference type="SAM" id="Phobius"/>
    </source>
</evidence>
<feature type="binding site" evidence="10">
    <location>
        <position position="295"/>
    </location>
    <ligand>
        <name>Mn(2+)</name>
        <dbReference type="ChEBI" id="CHEBI:29035"/>
    </ligand>
</feature>
<accession>W4QVK3</accession>
<dbReference type="STRING" id="1236973.JCM9157_2780"/>
<comment type="PTM">
    <text evidence="11">The conversion to 3-oxoalanine (also known as C-formylglycine, FGly), of a serine or cysteine residue in prokaryotes and of a cysteine residue in eukaryotes, is critical for catalytic activity.</text>
</comment>
<dbReference type="CDD" id="cd16015">
    <property type="entry name" value="LTA_synthase"/>
    <property type="match status" value="1"/>
</dbReference>
<name>W4QVK3_HALA3</name>
<proteinExistence type="inferred from homology"/>
<evidence type="ECO:0000256" key="11">
    <source>
        <dbReference type="PIRSR" id="PIRSR600917-52"/>
    </source>
</evidence>
<feature type="binding site" evidence="10">
    <location>
        <position position="253"/>
    </location>
    <ligand>
        <name>Mn(2+)</name>
        <dbReference type="ChEBI" id="CHEBI:29035"/>
    </ligand>
</feature>
<keyword evidence="3 7" id="KW-1003">Cell membrane</keyword>
<protein>
    <submittedName>
        <fullName evidence="14">Lipoteichoic acid synthase LtaS Type IIIa</fullName>
    </submittedName>
</protein>
<keyword evidence="9" id="KW-0464">Manganese</keyword>
<comment type="subcellular location">
    <subcellularLocation>
        <location evidence="1">Cell membrane</location>
        <topology evidence="1">Multi-pass membrane protein</topology>
    </subcellularLocation>
</comment>
<dbReference type="eggNOG" id="COG1368">
    <property type="taxonomic scope" value="Bacteria"/>
</dbReference>
<dbReference type="InterPro" id="IPR012160">
    <property type="entry name" value="LtaS-like"/>
</dbReference>
<dbReference type="InterPro" id="IPR000917">
    <property type="entry name" value="Sulfatase_N"/>
</dbReference>
<feature type="binding site" evidence="10">
    <location>
        <position position="469"/>
    </location>
    <ligand>
        <name>Mn(2+)</name>
        <dbReference type="ChEBI" id="CHEBI:29035"/>
    </ligand>
</feature>
<dbReference type="InterPro" id="IPR050448">
    <property type="entry name" value="OpgB/LTA_synthase_biosynth"/>
</dbReference>
<feature type="binding site" evidence="9">
    <location>
        <position position="410"/>
    </location>
    <ligand>
        <name>substrate</name>
    </ligand>
</feature>
<dbReference type="AlphaFoldDB" id="W4QVK3"/>
<dbReference type="Gene3D" id="3.30.1120.170">
    <property type="match status" value="1"/>
</dbReference>
<feature type="transmembrane region" description="Helical" evidence="12">
    <location>
        <begin position="119"/>
        <end position="140"/>
    </location>
</feature>
<evidence type="ECO:0000256" key="5">
    <source>
        <dbReference type="ARBA" id="ARBA00022989"/>
    </source>
</evidence>
<dbReference type="Gene3D" id="3.40.720.10">
    <property type="entry name" value="Alkaline Phosphatase, subunit A"/>
    <property type="match status" value="1"/>
</dbReference>
<dbReference type="SUPFAM" id="SSF53649">
    <property type="entry name" value="Alkaline phosphatase-like"/>
    <property type="match status" value="1"/>
</dbReference>
<keyword evidence="9" id="KW-0479">Metal-binding</keyword>
<evidence type="ECO:0000256" key="2">
    <source>
        <dbReference type="ARBA" id="ARBA00009983"/>
    </source>
</evidence>
<keyword evidence="4 12" id="KW-0812">Transmembrane</keyword>
<dbReference type="PANTHER" id="PTHR47371:SF1">
    <property type="entry name" value="LIPOTEICHOIC ACID SYNTHASE-LIKE YQGS"/>
    <property type="match status" value="1"/>
</dbReference>
<keyword evidence="15" id="KW-1185">Reference proteome</keyword>
<dbReference type="InterPro" id="IPR017850">
    <property type="entry name" value="Alkaline_phosphatase_core_sf"/>
</dbReference>
<feature type="active site" evidence="8">
    <location>
        <position position="295"/>
    </location>
</feature>
<keyword evidence="5 12" id="KW-1133">Transmembrane helix</keyword>
<evidence type="ECO:0000256" key="9">
    <source>
        <dbReference type="PIRSR" id="PIRSR005091-2"/>
    </source>
</evidence>
<feature type="modified residue" description="3-oxoalanine (Ser)" evidence="11">
    <location>
        <position position="65"/>
    </location>
</feature>
<evidence type="ECO:0000313" key="15">
    <source>
        <dbReference type="Proteomes" id="UP000018896"/>
    </source>
</evidence>
<comment type="similarity">
    <text evidence="2 7">Belongs to the LTA synthase family.</text>
</comment>
<dbReference type="GO" id="GO:0046872">
    <property type="term" value="F:metal ion binding"/>
    <property type="evidence" value="ECO:0007669"/>
    <property type="project" value="UniProtKB-KW"/>
</dbReference>